<protein>
    <submittedName>
        <fullName evidence="1">Uncharacterized protein</fullName>
    </submittedName>
</protein>
<dbReference type="EMBL" id="CAUYUJ010009879">
    <property type="protein sequence ID" value="CAK0827900.1"/>
    <property type="molecule type" value="Genomic_DNA"/>
</dbReference>
<organism evidence="1 2">
    <name type="scientific">Prorocentrum cordatum</name>
    <dbReference type="NCBI Taxonomy" id="2364126"/>
    <lineage>
        <taxon>Eukaryota</taxon>
        <taxon>Sar</taxon>
        <taxon>Alveolata</taxon>
        <taxon>Dinophyceae</taxon>
        <taxon>Prorocentrales</taxon>
        <taxon>Prorocentraceae</taxon>
        <taxon>Prorocentrum</taxon>
    </lineage>
</organism>
<dbReference type="Proteomes" id="UP001189429">
    <property type="component" value="Unassembled WGS sequence"/>
</dbReference>
<evidence type="ECO:0000313" key="2">
    <source>
        <dbReference type="Proteomes" id="UP001189429"/>
    </source>
</evidence>
<accession>A0ABN9S7X8</accession>
<evidence type="ECO:0000313" key="1">
    <source>
        <dbReference type="EMBL" id="CAK0827900.1"/>
    </source>
</evidence>
<keyword evidence="2" id="KW-1185">Reference proteome</keyword>
<reference evidence="1" key="1">
    <citation type="submission" date="2023-10" db="EMBL/GenBank/DDBJ databases">
        <authorList>
            <person name="Chen Y."/>
            <person name="Shah S."/>
            <person name="Dougan E. K."/>
            <person name="Thang M."/>
            <person name="Chan C."/>
        </authorList>
    </citation>
    <scope>NUCLEOTIDE SEQUENCE [LARGE SCALE GENOMIC DNA]</scope>
</reference>
<comment type="caution">
    <text evidence="1">The sequence shown here is derived from an EMBL/GenBank/DDBJ whole genome shotgun (WGS) entry which is preliminary data.</text>
</comment>
<gene>
    <name evidence="1" type="ORF">PCOR1329_LOCUS27306</name>
</gene>
<name>A0ABN9S7X8_9DINO</name>
<proteinExistence type="predicted"/>
<feature type="non-terminal residue" evidence="1">
    <location>
        <position position="1"/>
    </location>
</feature>
<feature type="non-terminal residue" evidence="1">
    <location>
        <position position="709"/>
    </location>
</feature>
<sequence length="709" mass="74177">GERPAGLRVYGFRTLSSAVDVWAGIQEAIVLYGMPRPASPASMALAAGSVGGLPAGSLALADPAPPPAAGPAAAGAPAAGAAARAVVPAGGAGVAPVAPAGAVAMPGLVAALAGAGAAPAVAAAGPALVAPAAAEPAVAALVAPPAALPAAPVPAAAAGGALGVPAAAELAAGGNPADLRVNAVTSAWVCAHIQRHAASPSAWHTKWMTEWKMAEDDPVTREHALFCRILELAVCYDQVNVGELAHLEMTARRLQLLEEKVVEMSFKLKGNDKKDKDKSHVLDDRVENNLFLGAQESRGNVRACPLLSTWIADASKAEAAVAKERRCWANECIDSLNALNGHRSGRQEVAAPDGAANLPRRLVLDRVAEPFQYFSLPSDMPVNNATSDAALEELLRHKPGHCEDDATARPYAKDSVSWPAAGTTPTPLVNVCSAASLSRLGPWGASMLVSEPVAESKRRESGLAKLYVDPLLLSCPDRYADFLRRLDAAGMLRFRPRQGREQPSVGVFFVAKRGGSLRMVFDARIANLSFVEPAGTELPTSSSWAGVEISPEINGHKASADIQCAFSRMQLPSDLAHAFTLPCASNRVLRLEGVGLEIDVVPEILVMPMGWDWALHFCQGALCNIITKDTAVEESRFIVDGTSPTVLQLPDDWAVAAYVDNFCVVVGPQELADRKVRLISDAVSRRGLPAHEVQEARASMIFTGLEFDG</sequence>